<evidence type="ECO:0000256" key="6">
    <source>
        <dbReference type="ARBA" id="ARBA00023136"/>
    </source>
</evidence>
<dbReference type="Pfam" id="PF13440">
    <property type="entry name" value="Polysacc_synt_3"/>
    <property type="match status" value="1"/>
</dbReference>
<dbReference type="KEGG" id="sme:SM_b21050"/>
<dbReference type="InterPro" id="IPR050833">
    <property type="entry name" value="Poly_Biosynth_Transport"/>
</dbReference>
<dbReference type="OrthoDB" id="7605542at2"/>
<reference evidence="8 9" key="1">
    <citation type="journal article" date="2001" name="Proc. Natl. Acad. Sci. U.S.A.">
        <title>The complete sequence of the 1,683-kb pSymB megaplasmid from the N2-fixing endosymbiont Sinorhizobium meliloti.</title>
        <authorList>
            <person name="Finan T.M."/>
            <person name="Weidner S."/>
            <person name="Wong K."/>
            <person name="Buhrmester J."/>
            <person name="Chain P."/>
            <person name="Vorholter F.J."/>
            <person name="Hernandez-Lucas I."/>
            <person name="Becker A."/>
            <person name="Cowie A."/>
            <person name="Gouzy J."/>
            <person name="Golding B."/>
            <person name="Puhler A."/>
        </authorList>
    </citation>
    <scope>NUCLEOTIDE SEQUENCE [LARGE SCALE GENOMIC DNA]</scope>
    <source>
        <strain evidence="8 9">1021</strain>
        <plasmid evidence="9">Plasmid pSymB</plasmid>
    </source>
</reference>
<evidence type="ECO:0000256" key="2">
    <source>
        <dbReference type="ARBA" id="ARBA00007430"/>
    </source>
</evidence>
<comment type="similarity">
    <text evidence="2">Belongs to the polysaccharide synthase family.</text>
</comment>
<keyword evidence="6 7" id="KW-0472">Membrane</keyword>
<geneLocation type="plasmid" evidence="8 9">
    <name>pSymB</name>
</geneLocation>
<accession>Q92VS0</accession>
<evidence type="ECO:0000256" key="4">
    <source>
        <dbReference type="ARBA" id="ARBA00022692"/>
    </source>
</evidence>
<feature type="transmembrane region" description="Helical" evidence="7">
    <location>
        <begin position="448"/>
        <end position="470"/>
    </location>
</feature>
<feature type="transmembrane region" description="Helical" evidence="7">
    <location>
        <begin position="290"/>
        <end position="308"/>
    </location>
</feature>
<dbReference type="EMBL" id="AL591985">
    <property type="protein sequence ID" value="CAC49029.1"/>
    <property type="molecule type" value="Genomic_DNA"/>
</dbReference>
<keyword evidence="3" id="KW-1003">Cell membrane</keyword>
<dbReference type="GO" id="GO:0005886">
    <property type="term" value="C:plasma membrane"/>
    <property type="evidence" value="ECO:0007669"/>
    <property type="project" value="UniProtKB-SubCell"/>
</dbReference>
<dbReference type="eggNOG" id="COG2244">
    <property type="taxonomic scope" value="Bacteria"/>
</dbReference>
<keyword evidence="4 7" id="KW-0812">Transmembrane</keyword>
<keyword evidence="8" id="KW-0614">Plasmid</keyword>
<evidence type="ECO:0000256" key="5">
    <source>
        <dbReference type="ARBA" id="ARBA00022989"/>
    </source>
</evidence>
<dbReference type="HOGENOM" id="CLU_026911_6_1_5"/>
<sequence>MHVPNRIGQIAHAVGDDPRPCNLTLRDPDSRDRGSEMTSLGKKVVSSAAWAAVETWGRQVAMFAVFVILARHLGPEEFGLATLAMIAPTILATVVTRGIPDALVQRAEIEPIHLDSAFWLLVATGATLSALIWAFAGVVAEAFGEPLLEDLVRWTGIIVVVQSLAAVPTAVLKRELNFRLFTLRTLTGTMVGGTVGLTMAIAGYGMWSLVLMQVAKAIVETTVILLGSSWRPRMAYSYARCRELFGFAGPVIVQTLWTFVNEEIPKVILGLFLGPVAVGVYAIARRPLDLLGEFLLGPLAAITMPAVARVQREPDKIDHFFNTSVRMAAIAGFPAFVGFAAIAPVAVPLVFGPQWASAVVAVQILMILGLQRTIDSLCAYTILALGHSKLVLKLNMTYTLFSLVLLTAAAQISLEAVIAALVACNLLLLPVFLFYVQHTAHIDVSKPLAIFPRLAGAAALMFAIVSAWLLAAPDDLPQAVTVAAGIAIGAPIYIAAAVLLVRADLLKARDMLLSLRE</sequence>
<dbReference type="PATRIC" id="fig|266834.11.peg.5558"/>
<evidence type="ECO:0000256" key="7">
    <source>
        <dbReference type="SAM" id="Phobius"/>
    </source>
</evidence>
<dbReference type="PANTHER" id="PTHR30250:SF10">
    <property type="entry name" value="LIPOPOLYSACCHARIDE BIOSYNTHESIS PROTEIN WZXC"/>
    <property type="match status" value="1"/>
</dbReference>
<protein>
    <submittedName>
        <fullName evidence="8">Succinoglycan biosynthesis transport protein</fullName>
    </submittedName>
</protein>
<evidence type="ECO:0000256" key="1">
    <source>
        <dbReference type="ARBA" id="ARBA00004651"/>
    </source>
</evidence>
<dbReference type="PANTHER" id="PTHR30250">
    <property type="entry name" value="PST FAMILY PREDICTED COLANIC ACID TRANSPORTER"/>
    <property type="match status" value="1"/>
</dbReference>
<feature type="transmembrane region" description="Helical" evidence="7">
    <location>
        <begin position="390"/>
        <end position="410"/>
    </location>
</feature>
<feature type="transmembrane region" description="Helical" evidence="7">
    <location>
        <begin position="353"/>
        <end position="370"/>
    </location>
</feature>
<keyword evidence="9" id="KW-1185">Reference proteome</keyword>
<feature type="transmembrane region" description="Helical" evidence="7">
    <location>
        <begin position="151"/>
        <end position="171"/>
    </location>
</feature>
<organism evidence="8 9">
    <name type="scientific">Rhizobium meliloti (strain 1021)</name>
    <name type="common">Ensifer meliloti</name>
    <name type="synonym">Sinorhizobium meliloti</name>
    <dbReference type="NCBI Taxonomy" id="266834"/>
    <lineage>
        <taxon>Bacteria</taxon>
        <taxon>Pseudomonadati</taxon>
        <taxon>Pseudomonadota</taxon>
        <taxon>Alphaproteobacteria</taxon>
        <taxon>Hyphomicrobiales</taxon>
        <taxon>Rhizobiaceae</taxon>
        <taxon>Sinorhizobium/Ensifer group</taxon>
        <taxon>Sinorhizobium</taxon>
    </lineage>
</organism>
<dbReference type="CDD" id="cd13127">
    <property type="entry name" value="MATE_tuaB_like"/>
    <property type="match status" value="1"/>
</dbReference>
<evidence type="ECO:0000313" key="8">
    <source>
        <dbReference type="EMBL" id="CAC49029.1"/>
    </source>
</evidence>
<comment type="subcellular location">
    <subcellularLocation>
        <location evidence="1">Cell membrane</location>
        <topology evidence="1">Multi-pass membrane protein</topology>
    </subcellularLocation>
</comment>
<gene>
    <name evidence="8" type="primary">wzx1</name>
    <name evidence="8" type="ORF">SM_b21050</name>
</gene>
<evidence type="ECO:0000256" key="3">
    <source>
        <dbReference type="ARBA" id="ARBA00022475"/>
    </source>
</evidence>
<reference evidence="9" key="2">
    <citation type="journal article" date="2001" name="Science">
        <title>The composite genome of the legume symbiont Sinorhizobium meliloti.</title>
        <authorList>
            <person name="Galibert F."/>
            <person name="Finan T.M."/>
            <person name="Long S.R."/>
            <person name="Puehler A."/>
            <person name="Abola P."/>
            <person name="Ampe F."/>
            <person name="Barloy-Hubler F."/>
            <person name="Barnett M.J."/>
            <person name="Becker A."/>
            <person name="Boistard P."/>
            <person name="Bothe G."/>
            <person name="Boutry M."/>
            <person name="Bowser L."/>
            <person name="Buhrmester J."/>
            <person name="Cadieu E."/>
            <person name="Capela D."/>
            <person name="Chain P."/>
            <person name="Cowie A."/>
            <person name="Davis R.W."/>
            <person name="Dreano S."/>
            <person name="Federspiel N.A."/>
            <person name="Fisher R.F."/>
            <person name="Gloux S."/>
            <person name="Godrie T."/>
            <person name="Goffeau A."/>
            <person name="Golding B."/>
            <person name="Gouzy J."/>
            <person name="Gurjal M."/>
            <person name="Hernandez-Lucas I."/>
            <person name="Hong A."/>
            <person name="Huizar L."/>
            <person name="Hyman R.W."/>
            <person name="Jones T."/>
            <person name="Kahn D."/>
            <person name="Kahn M.L."/>
            <person name="Kalman S."/>
            <person name="Keating D.H."/>
            <person name="Kiss E."/>
            <person name="Komp C."/>
            <person name="Lelaure V."/>
            <person name="Masuy D."/>
            <person name="Palm C."/>
            <person name="Peck M.C."/>
            <person name="Pohl T.M."/>
            <person name="Portetelle D."/>
            <person name="Purnelle B."/>
            <person name="Ramsperger U."/>
            <person name="Surzycki R."/>
            <person name="Thebault P."/>
            <person name="Vandenbol M."/>
            <person name="Vorhoelter F.J."/>
            <person name="Weidner S."/>
            <person name="Wells D.H."/>
            <person name="Wong K."/>
            <person name="Yeh K.-C."/>
            <person name="Batut J."/>
        </authorList>
    </citation>
    <scope>NUCLEOTIDE SEQUENCE [LARGE SCALE GENOMIC DNA]</scope>
    <source>
        <strain evidence="9">1021</strain>
        <plasmid evidence="9">Plasmid pSymB</plasmid>
    </source>
</reference>
<keyword evidence="5 7" id="KW-1133">Transmembrane helix</keyword>
<feature type="transmembrane region" description="Helical" evidence="7">
    <location>
        <begin position="416"/>
        <end position="436"/>
    </location>
</feature>
<name>Q92VS0_RHIME</name>
<feature type="transmembrane region" description="Helical" evidence="7">
    <location>
        <begin position="183"/>
        <end position="204"/>
    </location>
</feature>
<proteinExistence type="inferred from homology"/>
<feature type="transmembrane region" description="Helical" evidence="7">
    <location>
        <begin position="482"/>
        <end position="501"/>
    </location>
</feature>
<feature type="transmembrane region" description="Helical" evidence="7">
    <location>
        <begin position="117"/>
        <end position="139"/>
    </location>
</feature>
<dbReference type="Proteomes" id="UP000001976">
    <property type="component" value="Plasmid pSymB"/>
</dbReference>
<feature type="transmembrane region" description="Helical" evidence="7">
    <location>
        <begin position="328"/>
        <end position="347"/>
    </location>
</feature>
<evidence type="ECO:0000313" key="9">
    <source>
        <dbReference type="Proteomes" id="UP000001976"/>
    </source>
</evidence>
<feature type="transmembrane region" description="Helical" evidence="7">
    <location>
        <begin position="267"/>
        <end position="284"/>
    </location>
</feature>
<dbReference type="EnsemblBacteria" id="CAC49029">
    <property type="protein sequence ID" value="CAC49029"/>
    <property type="gene ID" value="SM_b21050"/>
</dbReference>
<dbReference type="PIR" id="E95920">
    <property type="entry name" value="E95920"/>
</dbReference>
<dbReference type="AlphaFoldDB" id="Q92VS0"/>